<keyword evidence="3" id="KW-0804">Transcription</keyword>
<dbReference type="GO" id="GO:0003700">
    <property type="term" value="F:DNA-binding transcription factor activity"/>
    <property type="evidence" value="ECO:0007669"/>
    <property type="project" value="InterPro"/>
</dbReference>
<dbReference type="PANTHER" id="PTHR33154:SF28">
    <property type="entry name" value="HTH-TYPE TRANSCRIPTIONAL REGULATOR YGAV-RELATED"/>
    <property type="match status" value="1"/>
</dbReference>
<name>A0A4R7K1T0_9GAMM</name>
<dbReference type="SUPFAM" id="SSF46785">
    <property type="entry name" value="Winged helix' DNA-binding domain"/>
    <property type="match status" value="1"/>
</dbReference>
<dbReference type="PROSITE" id="PS50987">
    <property type="entry name" value="HTH_ARSR_2"/>
    <property type="match status" value="1"/>
</dbReference>
<evidence type="ECO:0000256" key="2">
    <source>
        <dbReference type="ARBA" id="ARBA00023125"/>
    </source>
</evidence>
<dbReference type="InterPro" id="IPR011991">
    <property type="entry name" value="ArsR-like_HTH"/>
</dbReference>
<dbReference type="EMBL" id="SOAX01000001">
    <property type="protein sequence ID" value="TDT44535.1"/>
    <property type="molecule type" value="Genomic_DNA"/>
</dbReference>
<dbReference type="InterPro" id="IPR051081">
    <property type="entry name" value="HTH_MetalResp_TranReg"/>
</dbReference>
<keyword evidence="1" id="KW-0805">Transcription regulation</keyword>
<accession>A0A4R7K1T0</accession>
<comment type="caution">
    <text evidence="5">The sequence shown here is derived from an EMBL/GenBank/DDBJ whole genome shotgun (WGS) entry which is preliminary data.</text>
</comment>
<dbReference type="InterPro" id="IPR001845">
    <property type="entry name" value="HTH_ArsR_DNA-bd_dom"/>
</dbReference>
<dbReference type="Gene3D" id="1.10.10.10">
    <property type="entry name" value="Winged helix-like DNA-binding domain superfamily/Winged helix DNA-binding domain"/>
    <property type="match status" value="1"/>
</dbReference>
<feature type="domain" description="HTH arsR-type" evidence="4">
    <location>
        <begin position="18"/>
        <end position="112"/>
    </location>
</feature>
<dbReference type="InterPro" id="IPR036390">
    <property type="entry name" value="WH_DNA-bd_sf"/>
</dbReference>
<dbReference type="CDD" id="cd00090">
    <property type="entry name" value="HTH_ARSR"/>
    <property type="match status" value="1"/>
</dbReference>
<dbReference type="Proteomes" id="UP000295830">
    <property type="component" value="Unassembled WGS sequence"/>
</dbReference>
<evidence type="ECO:0000313" key="6">
    <source>
        <dbReference type="Proteomes" id="UP000295830"/>
    </source>
</evidence>
<evidence type="ECO:0000259" key="4">
    <source>
        <dbReference type="PROSITE" id="PS50987"/>
    </source>
</evidence>
<dbReference type="NCBIfam" id="NF033788">
    <property type="entry name" value="HTH_metalloreg"/>
    <property type="match status" value="1"/>
</dbReference>
<keyword evidence="2" id="KW-0238">DNA-binding</keyword>
<reference evidence="5 6" key="1">
    <citation type="submission" date="2019-03" db="EMBL/GenBank/DDBJ databases">
        <title>Genomic Encyclopedia of Type Strains, Phase IV (KMG-IV): sequencing the most valuable type-strain genomes for metagenomic binning, comparative biology and taxonomic classification.</title>
        <authorList>
            <person name="Goeker M."/>
        </authorList>
    </citation>
    <scope>NUCLEOTIDE SEQUENCE [LARGE SCALE GENOMIC DNA]</scope>
    <source>
        <strain evidence="5 6">DSM 15505</strain>
    </source>
</reference>
<keyword evidence="6" id="KW-1185">Reference proteome</keyword>
<dbReference type="InterPro" id="IPR036388">
    <property type="entry name" value="WH-like_DNA-bd_sf"/>
</dbReference>
<gene>
    <name evidence="5" type="ORF">DES49_0645</name>
</gene>
<dbReference type="PRINTS" id="PR00778">
    <property type="entry name" value="HTHARSR"/>
</dbReference>
<evidence type="ECO:0000313" key="5">
    <source>
        <dbReference type="EMBL" id="TDT44535.1"/>
    </source>
</evidence>
<dbReference type="Pfam" id="PF01022">
    <property type="entry name" value="HTH_5"/>
    <property type="match status" value="1"/>
</dbReference>
<dbReference type="PANTHER" id="PTHR33154">
    <property type="entry name" value="TRANSCRIPTIONAL REGULATOR, ARSR FAMILY"/>
    <property type="match status" value="1"/>
</dbReference>
<evidence type="ECO:0000256" key="1">
    <source>
        <dbReference type="ARBA" id="ARBA00023015"/>
    </source>
</evidence>
<proteinExistence type="predicted"/>
<organism evidence="5 6">
    <name type="scientific">Halospina denitrificans</name>
    <dbReference type="NCBI Taxonomy" id="332522"/>
    <lineage>
        <taxon>Bacteria</taxon>
        <taxon>Pseudomonadati</taxon>
        <taxon>Pseudomonadota</taxon>
        <taxon>Gammaproteobacteria</taxon>
        <taxon>Halospina</taxon>
    </lineage>
</organism>
<sequence length="115" mass="12754">MSSQGVQQSALTMFTSEEMAGHAEEAAEVLKSIANPNRLMILCSLIEGEMTVSAINDQVPLSQSALSQHLGRLRAENLVTSRKEGQTVHYRISDPRIVDLMSRLYELYCTPQSED</sequence>
<dbReference type="GO" id="GO:0003677">
    <property type="term" value="F:DNA binding"/>
    <property type="evidence" value="ECO:0007669"/>
    <property type="project" value="UniProtKB-KW"/>
</dbReference>
<dbReference type="SMART" id="SM00418">
    <property type="entry name" value="HTH_ARSR"/>
    <property type="match status" value="1"/>
</dbReference>
<dbReference type="AlphaFoldDB" id="A0A4R7K1T0"/>
<protein>
    <submittedName>
        <fullName evidence="5">ArsR family transcriptional regulator</fullName>
    </submittedName>
</protein>
<evidence type="ECO:0000256" key="3">
    <source>
        <dbReference type="ARBA" id="ARBA00023163"/>
    </source>
</evidence>